<dbReference type="OrthoDB" id="1423945at2"/>
<feature type="signal peptide" evidence="1">
    <location>
        <begin position="1"/>
        <end position="18"/>
    </location>
</feature>
<keyword evidence="1" id="KW-0732">Signal</keyword>
<accession>A0A0M8MIH0</accession>
<dbReference type="PATRIC" id="fig|1202724.3.peg.2773"/>
<keyword evidence="3" id="KW-1185">Reference proteome</keyword>
<gene>
    <name evidence="2" type="ORF">AM493_13380</name>
</gene>
<dbReference type="AlphaFoldDB" id="A0A0M8MIH0"/>
<dbReference type="EMBL" id="LIYD01000005">
    <property type="protein sequence ID" value="KOS06911.1"/>
    <property type="molecule type" value="Genomic_DNA"/>
</dbReference>
<feature type="chain" id="PRO_5005818701" evidence="1">
    <location>
        <begin position="19"/>
        <end position="161"/>
    </location>
</feature>
<dbReference type="RefSeq" id="WP_054408536.1">
    <property type="nucleotide sequence ID" value="NZ_FOYA01000015.1"/>
</dbReference>
<protein>
    <submittedName>
        <fullName evidence="2">Uncharacterized protein</fullName>
    </submittedName>
</protein>
<reference evidence="2 3" key="1">
    <citation type="submission" date="2015-08" db="EMBL/GenBank/DDBJ databases">
        <title>Whole genome sequence of Flavobacterium akiainvivens IK-1T, from decaying Wikstroemia oahuensis, an endemic Hawaiian shrub.</title>
        <authorList>
            <person name="Wan X."/>
            <person name="Hou S."/>
            <person name="Saito J."/>
            <person name="Donachie S."/>
        </authorList>
    </citation>
    <scope>NUCLEOTIDE SEQUENCE [LARGE SCALE GENOMIC DNA]</scope>
    <source>
        <strain evidence="2 3">IK-1</strain>
    </source>
</reference>
<dbReference type="Proteomes" id="UP000037755">
    <property type="component" value="Unassembled WGS sequence"/>
</dbReference>
<evidence type="ECO:0000313" key="2">
    <source>
        <dbReference type="EMBL" id="KOS06911.1"/>
    </source>
</evidence>
<name>A0A0M8MIH0_9FLAO</name>
<evidence type="ECO:0000256" key="1">
    <source>
        <dbReference type="SAM" id="SignalP"/>
    </source>
</evidence>
<evidence type="ECO:0000313" key="3">
    <source>
        <dbReference type="Proteomes" id="UP000037755"/>
    </source>
</evidence>
<organism evidence="2 3">
    <name type="scientific">Flavobacterium akiainvivens</name>
    <dbReference type="NCBI Taxonomy" id="1202724"/>
    <lineage>
        <taxon>Bacteria</taxon>
        <taxon>Pseudomonadati</taxon>
        <taxon>Bacteroidota</taxon>
        <taxon>Flavobacteriia</taxon>
        <taxon>Flavobacteriales</taxon>
        <taxon>Flavobacteriaceae</taxon>
        <taxon>Flavobacterium</taxon>
    </lineage>
</organism>
<comment type="caution">
    <text evidence="2">The sequence shown here is derived from an EMBL/GenBank/DDBJ whole genome shotgun (WGS) entry which is preliminary data.</text>
</comment>
<sequence length="161" mass="18427">MKVFLSITALLLTLFVQAQKTDSLHWEEYTKLISYTPKAYCDTLNKPSALKDIKNLGTIFYLSTAYGYAKNLGFTQDDIKWLEGQVNQLALAFYLEGKPVMLREVGGYDGCPDIWFYPELQNGKEVTIITLCYSCTEAKTEHRDFIKIFNRRTTLLLAATQ</sequence>
<dbReference type="STRING" id="1202724.AM493_13380"/>
<proteinExistence type="predicted"/>